<sequence length="197" mass="20929">MNKMIGTGLALSSLVLGIWSGPSAKPYSADISAPTSPPPASGSTSIQDERLSVSESCAWYNTTSQIAQEIFVMQYDDESFTLAYHLGEFCRSNPDTGLGPAVDEVLGNADGTAPPASPRPADSTPLTDESKCSDLNATVESEFDEKLHAYLGSKAQNGYPALHHTPVLLNYCGDDPRATLGDASRTVERNPNQYGGR</sequence>
<evidence type="ECO:0000256" key="1">
    <source>
        <dbReference type="SAM" id="MobiDB-lite"/>
    </source>
</evidence>
<feature type="region of interest" description="Disordered" evidence="1">
    <location>
        <begin position="106"/>
        <end position="131"/>
    </location>
</feature>
<feature type="region of interest" description="Disordered" evidence="1">
    <location>
        <begin position="173"/>
        <end position="197"/>
    </location>
</feature>
<evidence type="ECO:0000313" key="3">
    <source>
        <dbReference type="EMBL" id="MFC5662673.1"/>
    </source>
</evidence>
<comment type="caution">
    <text evidence="3">The sequence shown here is derived from an EMBL/GenBank/DDBJ whole genome shotgun (WGS) entry which is preliminary data.</text>
</comment>
<evidence type="ECO:0000256" key="2">
    <source>
        <dbReference type="SAM" id="SignalP"/>
    </source>
</evidence>
<feature type="signal peptide" evidence="2">
    <location>
        <begin position="1"/>
        <end position="24"/>
    </location>
</feature>
<evidence type="ECO:0000313" key="4">
    <source>
        <dbReference type="Proteomes" id="UP001595975"/>
    </source>
</evidence>
<name>A0ABW0WYP7_9ACTN</name>
<dbReference type="EMBL" id="JBHSOF010000005">
    <property type="protein sequence ID" value="MFC5662673.1"/>
    <property type="molecule type" value="Genomic_DNA"/>
</dbReference>
<organism evidence="3 4">
    <name type="scientific">Kitasatospora misakiensis</name>
    <dbReference type="NCBI Taxonomy" id="67330"/>
    <lineage>
        <taxon>Bacteria</taxon>
        <taxon>Bacillati</taxon>
        <taxon>Actinomycetota</taxon>
        <taxon>Actinomycetes</taxon>
        <taxon>Kitasatosporales</taxon>
        <taxon>Streptomycetaceae</taxon>
        <taxon>Kitasatospora</taxon>
    </lineage>
</organism>
<protein>
    <submittedName>
        <fullName evidence="3">Uncharacterized protein</fullName>
    </submittedName>
</protein>
<dbReference type="RefSeq" id="WP_380224286.1">
    <property type="nucleotide sequence ID" value="NZ_JBHSOF010000005.1"/>
</dbReference>
<dbReference type="Proteomes" id="UP001595975">
    <property type="component" value="Unassembled WGS sequence"/>
</dbReference>
<keyword evidence="4" id="KW-1185">Reference proteome</keyword>
<proteinExistence type="predicted"/>
<keyword evidence="2" id="KW-0732">Signal</keyword>
<reference evidence="4" key="1">
    <citation type="journal article" date="2019" name="Int. J. Syst. Evol. Microbiol.">
        <title>The Global Catalogue of Microorganisms (GCM) 10K type strain sequencing project: providing services to taxonomists for standard genome sequencing and annotation.</title>
        <authorList>
            <consortium name="The Broad Institute Genomics Platform"/>
            <consortium name="The Broad Institute Genome Sequencing Center for Infectious Disease"/>
            <person name="Wu L."/>
            <person name="Ma J."/>
        </authorList>
    </citation>
    <scope>NUCLEOTIDE SEQUENCE [LARGE SCALE GENOMIC DNA]</scope>
    <source>
        <strain evidence="4">CGMCC 4.1437</strain>
    </source>
</reference>
<gene>
    <name evidence="3" type="ORF">ACFP3U_06705</name>
</gene>
<accession>A0ABW0WYP7</accession>
<feature type="region of interest" description="Disordered" evidence="1">
    <location>
        <begin position="29"/>
        <end position="48"/>
    </location>
</feature>
<feature type="chain" id="PRO_5047343289" evidence="2">
    <location>
        <begin position="25"/>
        <end position="197"/>
    </location>
</feature>